<reference evidence="3 4" key="1">
    <citation type="journal article" date="2020" name="Cell">
        <title>Large-Scale Comparative Analyses of Tick Genomes Elucidate Their Genetic Diversity and Vector Capacities.</title>
        <authorList>
            <consortium name="Tick Genome and Microbiome Consortium (TIGMIC)"/>
            <person name="Jia N."/>
            <person name="Wang J."/>
            <person name="Shi W."/>
            <person name="Du L."/>
            <person name="Sun Y."/>
            <person name="Zhan W."/>
            <person name="Jiang J.F."/>
            <person name="Wang Q."/>
            <person name="Zhang B."/>
            <person name="Ji P."/>
            <person name="Bell-Sakyi L."/>
            <person name="Cui X.M."/>
            <person name="Yuan T.T."/>
            <person name="Jiang B.G."/>
            <person name="Yang W.F."/>
            <person name="Lam T.T."/>
            <person name="Chang Q.C."/>
            <person name="Ding S.J."/>
            <person name="Wang X.J."/>
            <person name="Zhu J.G."/>
            <person name="Ruan X.D."/>
            <person name="Zhao L."/>
            <person name="Wei J.T."/>
            <person name="Ye R.Z."/>
            <person name="Que T.C."/>
            <person name="Du C.H."/>
            <person name="Zhou Y.H."/>
            <person name="Cheng J.X."/>
            <person name="Dai P.F."/>
            <person name="Guo W.B."/>
            <person name="Han X.H."/>
            <person name="Huang E.J."/>
            <person name="Li L.F."/>
            <person name="Wei W."/>
            <person name="Gao Y.C."/>
            <person name="Liu J.Z."/>
            <person name="Shao H.Z."/>
            <person name="Wang X."/>
            <person name="Wang C.C."/>
            <person name="Yang T.C."/>
            <person name="Huo Q.B."/>
            <person name="Li W."/>
            <person name="Chen H.Y."/>
            <person name="Chen S.E."/>
            <person name="Zhou L.G."/>
            <person name="Ni X.B."/>
            <person name="Tian J.H."/>
            <person name="Sheng Y."/>
            <person name="Liu T."/>
            <person name="Pan Y.S."/>
            <person name="Xia L.Y."/>
            <person name="Li J."/>
            <person name="Zhao F."/>
            <person name="Cao W.C."/>
        </authorList>
    </citation>
    <scope>NUCLEOTIDE SEQUENCE [LARGE SCALE GENOMIC DNA]</scope>
    <source>
        <strain evidence="3">HaeL-2018</strain>
    </source>
</reference>
<feature type="region of interest" description="Disordered" evidence="1">
    <location>
        <begin position="1152"/>
        <end position="1196"/>
    </location>
</feature>
<evidence type="ECO:0000256" key="1">
    <source>
        <dbReference type="SAM" id="MobiDB-lite"/>
    </source>
</evidence>
<organism evidence="3 4">
    <name type="scientific">Haemaphysalis longicornis</name>
    <name type="common">Bush tick</name>
    <dbReference type="NCBI Taxonomy" id="44386"/>
    <lineage>
        <taxon>Eukaryota</taxon>
        <taxon>Metazoa</taxon>
        <taxon>Ecdysozoa</taxon>
        <taxon>Arthropoda</taxon>
        <taxon>Chelicerata</taxon>
        <taxon>Arachnida</taxon>
        <taxon>Acari</taxon>
        <taxon>Parasitiformes</taxon>
        <taxon>Ixodida</taxon>
        <taxon>Ixodoidea</taxon>
        <taxon>Ixodidae</taxon>
        <taxon>Haemaphysalinae</taxon>
        <taxon>Haemaphysalis</taxon>
    </lineage>
</organism>
<dbReference type="AlphaFoldDB" id="A0A9J6HC13"/>
<dbReference type="SUPFAM" id="SSF57625">
    <property type="entry name" value="Invertebrate chitin-binding proteins"/>
    <property type="match status" value="1"/>
</dbReference>
<feature type="compositionally biased region" description="Basic and acidic residues" evidence="1">
    <location>
        <begin position="122"/>
        <end position="152"/>
    </location>
</feature>
<feature type="compositionally biased region" description="Basic and acidic residues" evidence="1">
    <location>
        <begin position="160"/>
        <end position="176"/>
    </location>
</feature>
<sequence>MGSVTASGSPGELTFGPVKLDLGWSLPYGERPSSGRRSYNVAKLSRVCGEGQRFALPQTDAYLDCVGGVPEWRRCPAGFFFDAGTKSCTPANSRNPGSTRKSYQSQSSPFPENRRGMGVSSADRRSRPSFEKQERRQPHKELNSVDKKHEESGSAPVDRGANKEEIQDSITRRRENGLSTVHPNEQRRTRPLRCPDRAFKQATKRVVVAKEKPATRALIPVRSTDSAAPISKASNVYTSSTKASTRRRTVKPMSPRRTTGSTVLKKTLTITSVSSGQTTALLQDRKAVSHSVRSSSTPANFKSTRKKGYTSSNAITSKALPENTTGRRWPQKWPAVRNEKSRPSSSTLPWTSAKIRDPHPTEGKDRRKYIPQSTTKSHQQEAKSNTGDSAKAASNFAADFVTWVSFVGIRSAAPEGKRTVNVTSSAPVRDETFASKIKTPQNGTTAATPRATESVHVTLRHGSDVPDGATTELPERSTWNTDVTGKRVLAVASKNVGRTEAPDSITQGTSTRDRHPQETAREDNATENLESGTPALKSNPPNSTPAYPPNEKFRDIVNAADIVTPDTNLMSADAKLSTTDASSQPAGTVFSDRRAPTSVGLGKTGDLPLTTALPSTESLKTPSSPIEATHTRSTETHLNGIEEVPANILTTVDVTRETISYGDSQLAKTEVNLPILTTPLPSTTTLTTAPKIPSESDSKVFLNTPKEEPTASNTEFTHATTASPAKTRTSAPDESYTKTTLNEERDLLFPSVRTEIGMTTSRSQETEASILSQTVTGATLPRTSETQSVYYQYTTFSLMDTPTYSKVQEARTTKPAQGLPAQTDIEAGTLGSDHPQSTSLNNALSTVKGVIETTTFAPAIVTTQASFPEEESQCQQLDCASTTGVGTASPIPPEGTPPKSDSPTTVPSEAEELERQLSKDSETAEKPQEAEQRGEEYEKNSVPRSTPSSTEDSNDYPHSIFPTEAGTSSAMSTKQNFEATSATDTKENSNSSFVTSSVPHITIVEADNFTPAITSPTGTEIFRNQKEVAAPHNAATTDISTFTGVPLETTIVENVAANANLTSTTPNGGPGSPRVLSENDAPEVSIAMNGSKPSESDGISNKSTLAVLTTPHGVFELPLKTEEPGESDRQLLTTLKLPTAHKEREALHTLGLEVTTDISNSTNFPQQETGNTYREGPRSDSSDTPNSATLSSQADSWETLTLSKTSLKNAEKPFLSSSTTSLQFEREDAVQENVEAEERGTTEQGLVTVTQAGFPNNQPNTAFNFRARADGS</sequence>
<dbReference type="InterPro" id="IPR036508">
    <property type="entry name" value="Chitin-bd_dom_sf"/>
</dbReference>
<feature type="compositionally biased region" description="Polar residues" evidence="1">
    <location>
        <begin position="1182"/>
        <end position="1196"/>
    </location>
</feature>
<feature type="compositionally biased region" description="Polar residues" evidence="1">
    <location>
        <begin position="291"/>
        <end position="302"/>
    </location>
</feature>
<feature type="compositionally biased region" description="Polar residues" evidence="1">
    <location>
        <begin position="576"/>
        <end position="586"/>
    </location>
</feature>
<feature type="compositionally biased region" description="Polar residues" evidence="1">
    <location>
        <begin position="873"/>
        <end position="886"/>
    </location>
</feature>
<feature type="compositionally biased region" description="Polar residues" evidence="1">
    <location>
        <begin position="371"/>
        <end position="388"/>
    </location>
</feature>
<dbReference type="GO" id="GO:0005576">
    <property type="term" value="C:extracellular region"/>
    <property type="evidence" value="ECO:0007669"/>
    <property type="project" value="InterPro"/>
</dbReference>
<keyword evidence="4" id="KW-1185">Reference proteome</keyword>
<dbReference type="VEuPathDB" id="VectorBase:HLOH_053890"/>
<feature type="region of interest" description="Disordered" evidence="1">
    <location>
        <begin position="872"/>
        <end position="973"/>
    </location>
</feature>
<feature type="compositionally biased region" description="Polar residues" evidence="1">
    <location>
        <begin position="309"/>
        <end position="326"/>
    </location>
</feature>
<evidence type="ECO:0000313" key="4">
    <source>
        <dbReference type="Proteomes" id="UP000821853"/>
    </source>
</evidence>
<dbReference type="SMART" id="SM00494">
    <property type="entry name" value="ChtBD2"/>
    <property type="match status" value="1"/>
</dbReference>
<comment type="caution">
    <text evidence="3">The sequence shown here is derived from an EMBL/GenBank/DDBJ whole genome shotgun (WGS) entry which is preliminary data.</text>
</comment>
<evidence type="ECO:0000313" key="3">
    <source>
        <dbReference type="EMBL" id="KAH9384424.1"/>
    </source>
</evidence>
<feature type="compositionally biased region" description="Polar residues" evidence="1">
    <location>
        <begin position="710"/>
        <end position="740"/>
    </location>
</feature>
<feature type="compositionally biased region" description="Basic and acidic residues" evidence="1">
    <location>
        <begin position="354"/>
        <end position="365"/>
    </location>
</feature>
<dbReference type="InterPro" id="IPR002557">
    <property type="entry name" value="Chitin-bd_dom"/>
</dbReference>
<name>A0A9J6HC13_HAELO</name>
<feature type="region of interest" description="Disordered" evidence="1">
    <location>
        <begin position="576"/>
        <end position="634"/>
    </location>
</feature>
<feature type="region of interest" description="Disordered" evidence="1">
    <location>
        <begin position="86"/>
        <end position="191"/>
    </location>
</feature>
<feature type="region of interest" description="Disordered" evidence="1">
    <location>
        <begin position="1211"/>
        <end position="1244"/>
    </location>
</feature>
<feature type="compositionally biased region" description="Polar residues" evidence="1">
    <location>
        <begin position="612"/>
        <end position="626"/>
    </location>
</feature>
<dbReference type="OMA" id="HKRHRIP"/>
<accession>A0A9J6HC13</accession>
<dbReference type="Proteomes" id="UP000821853">
    <property type="component" value="Unassembled WGS sequence"/>
</dbReference>
<dbReference type="OrthoDB" id="6020543at2759"/>
<feature type="compositionally biased region" description="Basic and acidic residues" evidence="1">
    <location>
        <begin position="511"/>
        <end position="524"/>
    </location>
</feature>
<dbReference type="EMBL" id="JABSTR010002355">
    <property type="protein sequence ID" value="KAH9384424.1"/>
    <property type="molecule type" value="Genomic_DNA"/>
</dbReference>
<dbReference type="GO" id="GO:0008061">
    <property type="term" value="F:chitin binding"/>
    <property type="evidence" value="ECO:0007669"/>
    <property type="project" value="InterPro"/>
</dbReference>
<feature type="domain" description="Chitin-binding type-2" evidence="2">
    <location>
        <begin position="46"/>
        <end position="95"/>
    </location>
</feature>
<gene>
    <name evidence="3" type="ORF">HPB48_026431</name>
</gene>
<feature type="compositionally biased region" description="Polar residues" evidence="1">
    <location>
        <begin position="1156"/>
        <end position="1172"/>
    </location>
</feature>
<feature type="region of interest" description="Disordered" evidence="1">
    <location>
        <begin position="285"/>
        <end position="389"/>
    </location>
</feature>
<feature type="compositionally biased region" description="Polar residues" evidence="1">
    <location>
        <begin position="86"/>
        <end position="110"/>
    </location>
</feature>
<evidence type="ECO:0000259" key="2">
    <source>
        <dbReference type="SMART" id="SM00494"/>
    </source>
</evidence>
<feature type="compositionally biased region" description="Polar residues" evidence="1">
    <location>
        <begin position="942"/>
        <end position="951"/>
    </location>
</feature>
<feature type="region of interest" description="Disordered" evidence="1">
    <location>
        <begin position="684"/>
        <end position="742"/>
    </location>
</feature>
<proteinExistence type="predicted"/>
<protein>
    <recommendedName>
        <fullName evidence="2">Chitin-binding type-2 domain-containing protein</fullName>
    </recommendedName>
</protein>
<feature type="compositionally biased region" description="Basic and acidic residues" evidence="1">
    <location>
        <begin position="913"/>
        <end position="941"/>
    </location>
</feature>
<feature type="region of interest" description="Disordered" evidence="1">
    <location>
        <begin position="493"/>
        <end position="551"/>
    </location>
</feature>